<dbReference type="OrthoDB" id="9785080at2"/>
<dbReference type="InterPro" id="IPR027417">
    <property type="entry name" value="P-loop_NTPase"/>
</dbReference>
<accession>A0A1Q8QWJ4</accession>
<keyword evidence="1" id="KW-0813">Transport</keyword>
<keyword evidence="2" id="KW-0547">Nucleotide-binding</keyword>
<dbReference type="EMBL" id="MLBF01000015">
    <property type="protein sequence ID" value="OLN31670.1"/>
    <property type="molecule type" value="Genomic_DNA"/>
</dbReference>
<dbReference type="GO" id="GO:0005524">
    <property type="term" value="F:ATP binding"/>
    <property type="evidence" value="ECO:0007669"/>
    <property type="project" value="UniProtKB-KW"/>
</dbReference>
<dbReference type="Pfam" id="PF00005">
    <property type="entry name" value="ABC_tran"/>
    <property type="match status" value="1"/>
</dbReference>
<evidence type="ECO:0000256" key="1">
    <source>
        <dbReference type="ARBA" id="ARBA00022448"/>
    </source>
</evidence>
<keyword evidence="6" id="KW-1185">Reference proteome</keyword>
<dbReference type="PROSITE" id="PS50893">
    <property type="entry name" value="ABC_TRANSPORTER_2"/>
    <property type="match status" value="1"/>
</dbReference>
<keyword evidence="3 5" id="KW-0067">ATP-binding</keyword>
<organism evidence="5 6">
    <name type="scientific">Desulfosporosinus metallidurans</name>
    <dbReference type="NCBI Taxonomy" id="1888891"/>
    <lineage>
        <taxon>Bacteria</taxon>
        <taxon>Bacillati</taxon>
        <taxon>Bacillota</taxon>
        <taxon>Clostridia</taxon>
        <taxon>Eubacteriales</taxon>
        <taxon>Desulfitobacteriaceae</taxon>
        <taxon>Desulfosporosinus</taxon>
    </lineage>
</organism>
<dbReference type="InterPro" id="IPR005670">
    <property type="entry name" value="PstB-like"/>
</dbReference>
<dbReference type="Gene3D" id="3.40.50.300">
    <property type="entry name" value="P-loop containing nucleotide triphosphate hydrolases"/>
    <property type="match status" value="1"/>
</dbReference>
<dbReference type="AlphaFoldDB" id="A0A1Q8QWJ4"/>
<feature type="domain" description="ABC transporter" evidence="4">
    <location>
        <begin position="3"/>
        <end position="238"/>
    </location>
</feature>
<reference evidence="5 6" key="1">
    <citation type="submission" date="2016-09" db="EMBL/GenBank/DDBJ databases">
        <title>Complete genome of Desulfosporosinus sp. OL.</title>
        <authorList>
            <person name="Mardanov A."/>
            <person name="Beletsky A."/>
            <person name="Panova A."/>
            <person name="Karnachuk O."/>
            <person name="Ravin N."/>
        </authorList>
    </citation>
    <scope>NUCLEOTIDE SEQUENCE [LARGE SCALE GENOMIC DNA]</scope>
    <source>
        <strain evidence="5 6">OL</strain>
    </source>
</reference>
<name>A0A1Q8QWJ4_9FIRM</name>
<evidence type="ECO:0000313" key="5">
    <source>
        <dbReference type="EMBL" id="OLN31670.1"/>
    </source>
</evidence>
<gene>
    <name evidence="5" type="ORF">DSOL_2358</name>
</gene>
<sequence>MKVELNNVSLSIQQDAHLIEILKEVCLQVRLGVIHALLGPSGSGKSTLLYAINRLREIQRGEITLEGEDIRQINVYELRRRIGLVIQKPRFFPGTVGDNILFGPRLWVKDHLTLADPKHYLEMVGLDPDWVARDPNTLSGGQQQRVSLARTLANNPEVLLLDEPTSALDAQASEHLETLITNLCRERELTVIWVTHDVHQAERIANDVTLLYRGRVVEQGQAKRFFGGPSTEEGRSFLAGKLGGEL</sequence>
<dbReference type="GO" id="GO:0035435">
    <property type="term" value="P:phosphate ion transmembrane transport"/>
    <property type="evidence" value="ECO:0007669"/>
    <property type="project" value="InterPro"/>
</dbReference>
<dbReference type="InterPro" id="IPR003593">
    <property type="entry name" value="AAA+_ATPase"/>
</dbReference>
<dbReference type="GO" id="GO:0016020">
    <property type="term" value="C:membrane"/>
    <property type="evidence" value="ECO:0007669"/>
    <property type="project" value="InterPro"/>
</dbReference>
<dbReference type="Proteomes" id="UP000186102">
    <property type="component" value="Unassembled WGS sequence"/>
</dbReference>
<dbReference type="InterPro" id="IPR017871">
    <property type="entry name" value="ABC_transporter-like_CS"/>
</dbReference>
<dbReference type="PANTHER" id="PTHR43423:SF1">
    <property type="entry name" value="ABC TRANSPORTER I FAMILY MEMBER 17"/>
    <property type="match status" value="1"/>
</dbReference>
<dbReference type="InterPro" id="IPR003439">
    <property type="entry name" value="ABC_transporter-like_ATP-bd"/>
</dbReference>
<dbReference type="PROSITE" id="PS00211">
    <property type="entry name" value="ABC_TRANSPORTER_1"/>
    <property type="match status" value="1"/>
</dbReference>
<dbReference type="GO" id="GO:0016887">
    <property type="term" value="F:ATP hydrolysis activity"/>
    <property type="evidence" value="ECO:0007669"/>
    <property type="project" value="InterPro"/>
</dbReference>
<dbReference type="SUPFAM" id="SSF52540">
    <property type="entry name" value="P-loop containing nucleoside triphosphate hydrolases"/>
    <property type="match status" value="1"/>
</dbReference>
<dbReference type="RefSeq" id="WP_075364981.1">
    <property type="nucleotide sequence ID" value="NZ_MLBF01000015.1"/>
</dbReference>
<protein>
    <submittedName>
        <fullName evidence="5">YbbL ABC transporter ATP-binding protein</fullName>
    </submittedName>
</protein>
<dbReference type="CDD" id="cd03260">
    <property type="entry name" value="ABC_PstB_phosphate_transporter"/>
    <property type="match status" value="1"/>
</dbReference>
<dbReference type="STRING" id="1888891.DSOL_2358"/>
<dbReference type="GO" id="GO:0005315">
    <property type="term" value="F:phosphate transmembrane transporter activity"/>
    <property type="evidence" value="ECO:0007669"/>
    <property type="project" value="InterPro"/>
</dbReference>
<dbReference type="SMART" id="SM00382">
    <property type="entry name" value="AAA"/>
    <property type="match status" value="1"/>
</dbReference>
<evidence type="ECO:0000313" key="6">
    <source>
        <dbReference type="Proteomes" id="UP000186102"/>
    </source>
</evidence>
<evidence type="ECO:0000256" key="3">
    <source>
        <dbReference type="ARBA" id="ARBA00022840"/>
    </source>
</evidence>
<dbReference type="PANTHER" id="PTHR43423">
    <property type="entry name" value="ABC TRANSPORTER I FAMILY MEMBER 17"/>
    <property type="match status" value="1"/>
</dbReference>
<evidence type="ECO:0000256" key="2">
    <source>
        <dbReference type="ARBA" id="ARBA00022741"/>
    </source>
</evidence>
<comment type="caution">
    <text evidence="5">The sequence shown here is derived from an EMBL/GenBank/DDBJ whole genome shotgun (WGS) entry which is preliminary data.</text>
</comment>
<evidence type="ECO:0000259" key="4">
    <source>
        <dbReference type="PROSITE" id="PS50893"/>
    </source>
</evidence>
<proteinExistence type="predicted"/>